<sequence>MSTIGGIAPAPEFSKKLSYPIPPDLEDYEKFSELKRKLIKPENIEKVKESWKRLLVAIEKKVEEIKNAKDSYIPEIEWKTIKENGNKFPEDIGKLFEERGCLIVRNVLDKDTVRGWYQQLSDFVSKHPDVGGYPNPITNWFVFWNKAMIEARSHPEITQLMSVMSQFFYVKDSNLPIDKDSQIVYPDAFRIRSPGQETTLDLHLDSGSIERWEDEGYRRVYAPIFEGRWEDFEPFELDSRSFAKSDLYSHLKTRPTATSAFRTLQGWLALTSVKSGEGTIRFLPNIKLVTAYSILRPFFWRDDGEIDIETPKFPGAIVGSGQFFLSEKLHPHLKPLESVISIPYANESDYIFWHCDVAHEVDKVHNGKNISSVFYNALCPLAPYNVDNMIATRRAFYRAECPRDFIKDRTQSGPSEGDFPGEHGDERNILTDVGLRALGLKQFELEEEGLSAGQRRIRNFANNAMKTGIYNEKELYNYMR</sequence>
<dbReference type="GeneID" id="4840251"/>
<dbReference type="OMA" id="PFFWRDD"/>
<dbReference type="KEGG" id="pic:PICST_61764"/>
<dbReference type="STRING" id="322104.A3LY78"/>
<dbReference type="Gene3D" id="2.60.120.330">
    <property type="entry name" value="B-lactam Antibiotic, Isopenicillin N Synthase, Chain"/>
    <property type="match status" value="1"/>
</dbReference>
<gene>
    <name evidence="1" type="ORF">PICST_61764</name>
</gene>
<dbReference type="Proteomes" id="UP000002258">
    <property type="component" value="Chromosome 6"/>
</dbReference>
<organism evidence="1 2">
    <name type="scientific">Scheffersomyces stipitis (strain ATCC 58785 / CBS 6054 / NBRC 10063 / NRRL Y-11545)</name>
    <name type="common">Yeast</name>
    <name type="synonym">Pichia stipitis</name>
    <dbReference type="NCBI Taxonomy" id="322104"/>
    <lineage>
        <taxon>Eukaryota</taxon>
        <taxon>Fungi</taxon>
        <taxon>Dikarya</taxon>
        <taxon>Ascomycota</taxon>
        <taxon>Saccharomycotina</taxon>
        <taxon>Pichiomycetes</taxon>
        <taxon>Debaryomycetaceae</taxon>
        <taxon>Scheffersomyces</taxon>
    </lineage>
</organism>
<dbReference type="InParanoid" id="A3LY78"/>
<evidence type="ECO:0008006" key="3">
    <source>
        <dbReference type="Google" id="ProtNLM"/>
    </source>
</evidence>
<keyword evidence="2" id="KW-1185">Reference proteome</keyword>
<dbReference type="RefSeq" id="XP_001385961.2">
    <property type="nucleotide sequence ID" value="XM_001385924.1"/>
</dbReference>
<dbReference type="EMBL" id="CP000500">
    <property type="protein sequence ID" value="ABN67932.2"/>
    <property type="molecule type" value="Genomic_DNA"/>
</dbReference>
<accession>A3LY78</accession>
<dbReference type="PANTHER" id="PTHR30613:SF1">
    <property type="entry name" value="DUF1479 DOMAIN PROTEIN (AFU_ORTHOLOGUE AFUA_5G09280)"/>
    <property type="match status" value="1"/>
</dbReference>
<protein>
    <recommendedName>
        <fullName evidence="3">DUF1479-domain-containing protein</fullName>
    </recommendedName>
</protein>
<proteinExistence type="predicted"/>
<dbReference type="AlphaFoldDB" id="A3LY78"/>
<name>A3LY78_PICST</name>
<dbReference type="InterPro" id="IPR027443">
    <property type="entry name" value="IPNS-like_sf"/>
</dbReference>
<evidence type="ECO:0000313" key="2">
    <source>
        <dbReference type="Proteomes" id="UP000002258"/>
    </source>
</evidence>
<dbReference type="SUPFAM" id="SSF51197">
    <property type="entry name" value="Clavaminate synthase-like"/>
    <property type="match status" value="1"/>
</dbReference>
<dbReference type="HOGENOM" id="CLU_011148_0_0_1"/>
<evidence type="ECO:0000313" key="1">
    <source>
        <dbReference type="EMBL" id="ABN67932.2"/>
    </source>
</evidence>
<dbReference type="Pfam" id="PF07350">
    <property type="entry name" value="Gig2-like"/>
    <property type="match status" value="1"/>
</dbReference>
<dbReference type="InterPro" id="IPR010856">
    <property type="entry name" value="Gig2-like"/>
</dbReference>
<dbReference type="eggNOG" id="ENOG502QRVA">
    <property type="taxonomic scope" value="Eukaryota"/>
</dbReference>
<dbReference type="PANTHER" id="PTHR30613">
    <property type="entry name" value="UNCHARACTERIZED PROTEIN YBIU-RELATED"/>
    <property type="match status" value="1"/>
</dbReference>
<dbReference type="OrthoDB" id="8249012at2759"/>
<reference evidence="1 2" key="1">
    <citation type="journal article" date="2007" name="Nat. Biotechnol.">
        <title>Genome sequence of the lignocellulose-bioconverting and xylose-fermenting yeast Pichia stipitis.</title>
        <authorList>
            <person name="Jeffries T.W."/>
            <person name="Grigoriev I.V."/>
            <person name="Grimwood J."/>
            <person name="Laplaza J.M."/>
            <person name="Aerts A."/>
            <person name="Salamov A."/>
            <person name="Schmutz J."/>
            <person name="Lindquist E."/>
            <person name="Dehal P."/>
            <person name="Shapiro H."/>
            <person name="Jin Y.S."/>
            <person name="Passoth V."/>
            <person name="Richardson P.M."/>
        </authorList>
    </citation>
    <scope>NUCLEOTIDE SEQUENCE [LARGE SCALE GENOMIC DNA]</scope>
    <source>
        <strain evidence="2">ATCC 58785 / CBS 6054 / NBRC 10063 / NRRL Y-11545</strain>
    </source>
</reference>